<reference evidence="2 3" key="1">
    <citation type="journal article" date="2015" name="Genome Announc.">
        <title>Expanding the biotechnology potential of lactobacilli through comparative genomics of 213 strains and associated genera.</title>
        <authorList>
            <person name="Sun Z."/>
            <person name="Harris H.M."/>
            <person name="McCann A."/>
            <person name="Guo C."/>
            <person name="Argimon S."/>
            <person name="Zhang W."/>
            <person name="Yang X."/>
            <person name="Jeffery I.B."/>
            <person name="Cooney J.C."/>
            <person name="Kagawa T.F."/>
            <person name="Liu W."/>
            <person name="Song Y."/>
            <person name="Salvetti E."/>
            <person name="Wrobel A."/>
            <person name="Rasinkangas P."/>
            <person name="Parkhill J."/>
            <person name="Rea M.C."/>
            <person name="O'Sullivan O."/>
            <person name="Ritari J."/>
            <person name="Douillard F.P."/>
            <person name="Paul Ross R."/>
            <person name="Yang R."/>
            <person name="Briner A.E."/>
            <person name="Felis G.E."/>
            <person name="de Vos W.M."/>
            <person name="Barrangou R."/>
            <person name="Klaenhammer T.R."/>
            <person name="Caufield P.W."/>
            <person name="Cui Y."/>
            <person name="Zhang H."/>
            <person name="O'Toole P.W."/>
        </authorList>
    </citation>
    <scope>NUCLEOTIDE SEQUENCE [LARGE SCALE GENOMIC DNA]</scope>
    <source>
        <strain evidence="2 3">DSM 15353</strain>
    </source>
</reference>
<keyword evidence="1" id="KW-0175">Coiled coil</keyword>
<name>A0A0R2KLN5_9LACO</name>
<dbReference type="Pfam" id="PF05119">
    <property type="entry name" value="Terminase_4"/>
    <property type="match status" value="1"/>
</dbReference>
<organism evidence="2 3">
    <name type="scientific">Ligilactobacillus acidipiscis</name>
    <dbReference type="NCBI Taxonomy" id="89059"/>
    <lineage>
        <taxon>Bacteria</taxon>
        <taxon>Bacillati</taxon>
        <taxon>Bacillota</taxon>
        <taxon>Bacilli</taxon>
        <taxon>Lactobacillales</taxon>
        <taxon>Lactobacillaceae</taxon>
        <taxon>Ligilactobacillus</taxon>
    </lineage>
</organism>
<evidence type="ECO:0000313" key="3">
    <source>
        <dbReference type="Proteomes" id="UP000051491"/>
    </source>
</evidence>
<feature type="coiled-coil region" evidence="1">
    <location>
        <begin position="123"/>
        <end position="164"/>
    </location>
</feature>
<dbReference type="EMBL" id="JQBK01000001">
    <property type="protein sequence ID" value="KRN88188.1"/>
    <property type="molecule type" value="Genomic_DNA"/>
</dbReference>
<gene>
    <name evidence="2" type="ORF">IV43_GL000039</name>
</gene>
<dbReference type="Proteomes" id="UP000051491">
    <property type="component" value="Unassembled WGS sequence"/>
</dbReference>
<comment type="caution">
    <text evidence="2">The sequence shown here is derived from an EMBL/GenBank/DDBJ whole genome shotgun (WGS) entry which is preliminary data.</text>
</comment>
<accession>A0A0R2KLN5</accession>
<dbReference type="AlphaFoldDB" id="A0A0R2KLN5"/>
<dbReference type="RefSeq" id="WP_010494421.1">
    <property type="nucleotide sequence ID" value="NZ_JQBK01000001.1"/>
</dbReference>
<evidence type="ECO:0000256" key="1">
    <source>
        <dbReference type="SAM" id="Coils"/>
    </source>
</evidence>
<evidence type="ECO:0000313" key="2">
    <source>
        <dbReference type="EMBL" id="KRN88188.1"/>
    </source>
</evidence>
<sequence>MARKQKLLRESTGHLTVVQQEAKYKAEILAADGLPKLQVTPPNHLKGAAKQEYKRIIASLGKLPLRNLDRVELENYCTWYGIYKQISLDLPKITADIDYNRQKYDILEKDYFKAVRDSDKDPIKGLETSLRLYGGKIADLEEQQDKLIRNLDKATKNIKSLASDLGLNVNSRMQMNMPKTEDDKEKHSIMEMFN</sequence>
<dbReference type="PATRIC" id="fig|89059.3.peg.41"/>
<proteinExistence type="predicted"/>
<protein>
    <submittedName>
        <fullName evidence="2">Phage terminase small subunit</fullName>
    </submittedName>
</protein>
<dbReference type="OrthoDB" id="2287339at2"/>
<dbReference type="InterPro" id="IPR006448">
    <property type="entry name" value="Phage_term_ssu_P27"/>
</dbReference>